<dbReference type="Pfam" id="PF07690">
    <property type="entry name" value="MFS_1"/>
    <property type="match status" value="1"/>
</dbReference>
<evidence type="ECO:0000256" key="9">
    <source>
        <dbReference type="SAM" id="Phobius"/>
    </source>
</evidence>
<dbReference type="InterPro" id="IPR011701">
    <property type="entry name" value="MFS"/>
</dbReference>
<dbReference type="InterPro" id="IPR036259">
    <property type="entry name" value="MFS_trans_sf"/>
</dbReference>
<reference evidence="11 12" key="1">
    <citation type="submission" date="2018-06" db="EMBL/GenBank/DDBJ databases">
        <authorList>
            <consortium name="Pathogen Informatics"/>
            <person name="Doyle S."/>
        </authorList>
    </citation>
    <scope>NUCLEOTIDE SEQUENCE [LARGE SCALE GENOMIC DNA]</scope>
    <source>
        <strain evidence="11 12">NCTC13316</strain>
    </source>
</reference>
<keyword evidence="12" id="KW-1185">Reference proteome</keyword>
<dbReference type="EMBL" id="UGOD01000001">
    <property type="protein sequence ID" value="STX52456.1"/>
    <property type="molecule type" value="Genomic_DNA"/>
</dbReference>
<dbReference type="Gene3D" id="1.20.1250.20">
    <property type="entry name" value="MFS general substrate transporter like domains"/>
    <property type="match status" value="2"/>
</dbReference>
<evidence type="ECO:0000256" key="6">
    <source>
        <dbReference type="ARBA" id="ARBA00022847"/>
    </source>
</evidence>
<feature type="transmembrane region" description="Helical" evidence="9">
    <location>
        <begin position="150"/>
        <end position="176"/>
    </location>
</feature>
<keyword evidence="7 9" id="KW-1133">Transmembrane helix</keyword>
<evidence type="ECO:0000256" key="1">
    <source>
        <dbReference type="ARBA" id="ARBA00004651"/>
    </source>
</evidence>
<feature type="domain" description="Major facilitator superfamily (MFS) profile" evidence="10">
    <location>
        <begin position="13"/>
        <end position="424"/>
    </location>
</feature>
<evidence type="ECO:0000313" key="11">
    <source>
        <dbReference type="EMBL" id="STX52456.1"/>
    </source>
</evidence>
<feature type="transmembrane region" description="Helical" evidence="9">
    <location>
        <begin position="109"/>
        <end position="129"/>
    </location>
</feature>
<feature type="transmembrane region" description="Helical" evidence="9">
    <location>
        <begin position="330"/>
        <end position="356"/>
    </location>
</feature>
<dbReference type="RefSeq" id="WP_115332017.1">
    <property type="nucleotide sequence ID" value="NZ_CAAAHP010000006.1"/>
</dbReference>
<evidence type="ECO:0000256" key="3">
    <source>
        <dbReference type="ARBA" id="ARBA00022448"/>
    </source>
</evidence>
<dbReference type="PROSITE" id="PS50850">
    <property type="entry name" value="MFS"/>
    <property type="match status" value="1"/>
</dbReference>
<keyword evidence="4" id="KW-1003">Cell membrane</keyword>
<evidence type="ECO:0000256" key="2">
    <source>
        <dbReference type="ARBA" id="ARBA00008240"/>
    </source>
</evidence>
<dbReference type="AlphaFoldDB" id="A0A378JM81"/>
<feature type="transmembrane region" description="Helical" evidence="9">
    <location>
        <begin position="275"/>
        <end position="296"/>
    </location>
</feature>
<dbReference type="PANTHER" id="PTHR43528:SF7">
    <property type="entry name" value="MFS TRANSPORTER"/>
    <property type="match status" value="1"/>
</dbReference>
<keyword evidence="8 9" id="KW-0472">Membrane</keyword>
<feature type="transmembrane region" description="Helical" evidence="9">
    <location>
        <begin position="368"/>
        <end position="390"/>
    </location>
</feature>
<name>A0A378JM81_9GAMM</name>
<feature type="transmembrane region" description="Helical" evidence="9">
    <location>
        <begin position="86"/>
        <end position="103"/>
    </location>
</feature>
<evidence type="ECO:0000256" key="5">
    <source>
        <dbReference type="ARBA" id="ARBA00022692"/>
    </source>
</evidence>
<proteinExistence type="inferred from homology"/>
<organism evidence="11 12">
    <name type="scientific">Legionella busanensis</name>
    <dbReference type="NCBI Taxonomy" id="190655"/>
    <lineage>
        <taxon>Bacteria</taxon>
        <taxon>Pseudomonadati</taxon>
        <taxon>Pseudomonadota</taxon>
        <taxon>Gammaproteobacteria</taxon>
        <taxon>Legionellales</taxon>
        <taxon>Legionellaceae</taxon>
        <taxon>Legionella</taxon>
    </lineage>
</organism>
<dbReference type="InterPro" id="IPR051084">
    <property type="entry name" value="H+-coupled_symporters"/>
</dbReference>
<dbReference type="SUPFAM" id="SSF103473">
    <property type="entry name" value="MFS general substrate transporter"/>
    <property type="match status" value="1"/>
</dbReference>
<protein>
    <submittedName>
        <fullName evidence="11">Major facilitator family transporter</fullName>
    </submittedName>
</protein>
<keyword evidence="3" id="KW-0813">Transport</keyword>
<dbReference type="PANTHER" id="PTHR43528">
    <property type="entry name" value="ALPHA-KETOGLUTARATE PERMEASE"/>
    <property type="match status" value="1"/>
</dbReference>
<sequence>MAGIQFSAAEKKLIFLSSLGGALEFYDFIIYIFLASELSELFFPAANHLASLIGVYAVFAVGYLIRPLGGIIFSHFGDKYGRKKTFVVTLIMMALPTFLIGLLPTYQDIGIKASLLLILLRLLQGLSVGGEIPGAVTFAGEHINPKSRGICCALIFLGINIGLILGSMINVALFYFCTHEQVLMWGWRIPFIVGGLLGIASFKLRRGLVETPIFKQHNTTAKKNFFPIREVFVNYKKEVFQGAALTWLDAVTVCLLFLYLPTYLTSILHYPKETINILNTIALILNSFFCITFGWLSDIFGRRRFLLLGSLCFVLFSYFFFYLLSLEQLAYVIIVMFSVSLLSACTSMYVCTIIELFPTSVRYTGMAITYNIGYAFFGGLTPLIATSLINSTHNNLSPSLYLILSAAICFFSALTLRNKHGQVLS</sequence>
<evidence type="ECO:0000313" key="12">
    <source>
        <dbReference type="Proteomes" id="UP000254794"/>
    </source>
</evidence>
<evidence type="ECO:0000256" key="7">
    <source>
        <dbReference type="ARBA" id="ARBA00022989"/>
    </source>
</evidence>
<evidence type="ECO:0000256" key="4">
    <source>
        <dbReference type="ARBA" id="ARBA00022475"/>
    </source>
</evidence>
<comment type="similarity">
    <text evidence="2">Belongs to the major facilitator superfamily. Metabolite:H+ Symporter (MHS) family (TC 2.A.1.6) family.</text>
</comment>
<dbReference type="OrthoDB" id="3690818at2"/>
<accession>A0A378JM81</accession>
<dbReference type="GO" id="GO:0005886">
    <property type="term" value="C:plasma membrane"/>
    <property type="evidence" value="ECO:0007669"/>
    <property type="project" value="UniProtKB-SubCell"/>
</dbReference>
<feature type="transmembrane region" description="Helical" evidence="9">
    <location>
        <begin position="396"/>
        <end position="416"/>
    </location>
</feature>
<keyword evidence="5 9" id="KW-0812">Transmembrane</keyword>
<dbReference type="FunFam" id="1.20.1250.20:FF:000001">
    <property type="entry name" value="Dicarboxylate MFS transporter"/>
    <property type="match status" value="1"/>
</dbReference>
<feature type="transmembrane region" description="Helical" evidence="9">
    <location>
        <begin position="239"/>
        <end position="260"/>
    </location>
</feature>
<dbReference type="InterPro" id="IPR020846">
    <property type="entry name" value="MFS_dom"/>
</dbReference>
<keyword evidence="6" id="KW-0769">Symport</keyword>
<dbReference type="GO" id="GO:0015293">
    <property type="term" value="F:symporter activity"/>
    <property type="evidence" value="ECO:0007669"/>
    <property type="project" value="UniProtKB-KW"/>
</dbReference>
<feature type="transmembrane region" description="Helical" evidence="9">
    <location>
        <begin position="305"/>
        <end position="324"/>
    </location>
</feature>
<comment type="subcellular location">
    <subcellularLocation>
        <location evidence="1">Cell membrane</location>
        <topology evidence="1">Multi-pass membrane protein</topology>
    </subcellularLocation>
</comment>
<dbReference type="InterPro" id="IPR005829">
    <property type="entry name" value="Sugar_transporter_CS"/>
</dbReference>
<dbReference type="Proteomes" id="UP000254794">
    <property type="component" value="Unassembled WGS sequence"/>
</dbReference>
<feature type="transmembrane region" description="Helical" evidence="9">
    <location>
        <begin position="46"/>
        <end position="65"/>
    </location>
</feature>
<feature type="transmembrane region" description="Helical" evidence="9">
    <location>
        <begin position="12"/>
        <end position="34"/>
    </location>
</feature>
<evidence type="ECO:0000256" key="8">
    <source>
        <dbReference type="ARBA" id="ARBA00023136"/>
    </source>
</evidence>
<feature type="transmembrane region" description="Helical" evidence="9">
    <location>
        <begin position="182"/>
        <end position="202"/>
    </location>
</feature>
<evidence type="ECO:0000259" key="10">
    <source>
        <dbReference type="PROSITE" id="PS50850"/>
    </source>
</evidence>
<gene>
    <name evidence="11" type="primary">proP_3</name>
    <name evidence="11" type="ORF">NCTC13316_02569</name>
</gene>
<dbReference type="PROSITE" id="PS00217">
    <property type="entry name" value="SUGAR_TRANSPORT_2"/>
    <property type="match status" value="1"/>
</dbReference>